<dbReference type="OrthoDB" id="2704348at2759"/>
<dbReference type="AlphaFoldDB" id="A0A9P7AD90"/>
<dbReference type="RefSeq" id="XP_041153931.1">
    <property type="nucleotide sequence ID" value="XM_041300798.1"/>
</dbReference>
<name>A0A9P7AD90_9AGAM</name>
<sequence length="215" mass="23580">MLKGMEDNGPSFETPGIFYEMVWSSRTPEVTNISKHPNKFLPTLLKATEDDGPSLETPGIFYEVVGLVHLVVRGGWTPEVINISKYSNNSLPTILKVTEDDRISFGLPIIFCDAKRASTRTATHDQQQSEAMLAEQKAMVTPEPNTPIAAIPLMPPPRPTQSPPSFAEEMEVDTSSDTVAKDLQAMTLEVKLDSLSPLTVVQDTINDLQAQVANI</sequence>
<gene>
    <name evidence="1" type="ORF">HD556DRAFT_1313496</name>
</gene>
<keyword evidence="2" id="KW-1185">Reference proteome</keyword>
<dbReference type="GeneID" id="64594562"/>
<dbReference type="Proteomes" id="UP000719766">
    <property type="component" value="Unassembled WGS sequence"/>
</dbReference>
<evidence type="ECO:0000313" key="2">
    <source>
        <dbReference type="Proteomes" id="UP000719766"/>
    </source>
</evidence>
<organism evidence="1 2">
    <name type="scientific">Suillus plorans</name>
    <dbReference type="NCBI Taxonomy" id="116603"/>
    <lineage>
        <taxon>Eukaryota</taxon>
        <taxon>Fungi</taxon>
        <taxon>Dikarya</taxon>
        <taxon>Basidiomycota</taxon>
        <taxon>Agaricomycotina</taxon>
        <taxon>Agaricomycetes</taxon>
        <taxon>Agaricomycetidae</taxon>
        <taxon>Boletales</taxon>
        <taxon>Suillineae</taxon>
        <taxon>Suillaceae</taxon>
        <taxon>Suillus</taxon>
    </lineage>
</organism>
<evidence type="ECO:0000313" key="1">
    <source>
        <dbReference type="EMBL" id="KAG1786490.1"/>
    </source>
</evidence>
<dbReference type="EMBL" id="JABBWE010000092">
    <property type="protein sequence ID" value="KAG1786490.1"/>
    <property type="molecule type" value="Genomic_DNA"/>
</dbReference>
<proteinExistence type="predicted"/>
<protein>
    <submittedName>
        <fullName evidence="1">Uncharacterized protein</fullName>
    </submittedName>
</protein>
<accession>A0A9P7AD90</accession>
<comment type="caution">
    <text evidence="1">The sequence shown here is derived from an EMBL/GenBank/DDBJ whole genome shotgun (WGS) entry which is preliminary data.</text>
</comment>
<reference evidence="1" key="1">
    <citation type="journal article" date="2020" name="New Phytol.">
        <title>Comparative genomics reveals dynamic genome evolution in host specialist ectomycorrhizal fungi.</title>
        <authorList>
            <person name="Lofgren L.A."/>
            <person name="Nguyen N.H."/>
            <person name="Vilgalys R."/>
            <person name="Ruytinx J."/>
            <person name="Liao H.L."/>
            <person name="Branco S."/>
            <person name="Kuo A."/>
            <person name="LaButti K."/>
            <person name="Lipzen A."/>
            <person name="Andreopoulos W."/>
            <person name="Pangilinan J."/>
            <person name="Riley R."/>
            <person name="Hundley H."/>
            <person name="Na H."/>
            <person name="Barry K."/>
            <person name="Grigoriev I.V."/>
            <person name="Stajich J.E."/>
            <person name="Kennedy P.G."/>
        </authorList>
    </citation>
    <scope>NUCLEOTIDE SEQUENCE</scope>
    <source>
        <strain evidence="1">S12</strain>
    </source>
</reference>